<dbReference type="OrthoDB" id="6782675at2759"/>
<gene>
    <name evidence="1" type="ORF">DILT_LOCUS8762</name>
</gene>
<proteinExistence type="predicted"/>
<evidence type="ECO:0000313" key="2">
    <source>
        <dbReference type="Proteomes" id="UP000281553"/>
    </source>
</evidence>
<dbReference type="AlphaFoldDB" id="A0A3P7M3R7"/>
<accession>A0A3P7M3R7</accession>
<protein>
    <submittedName>
        <fullName evidence="1">Uncharacterized protein</fullName>
    </submittedName>
</protein>
<dbReference type="EMBL" id="UYRU01055127">
    <property type="protein sequence ID" value="VDN12931.1"/>
    <property type="molecule type" value="Genomic_DNA"/>
</dbReference>
<name>A0A3P7M3R7_DIBLA</name>
<keyword evidence="2" id="KW-1185">Reference proteome</keyword>
<dbReference type="Proteomes" id="UP000281553">
    <property type="component" value="Unassembled WGS sequence"/>
</dbReference>
<organism evidence="1 2">
    <name type="scientific">Dibothriocephalus latus</name>
    <name type="common">Fish tapeworm</name>
    <name type="synonym">Diphyllobothrium latum</name>
    <dbReference type="NCBI Taxonomy" id="60516"/>
    <lineage>
        <taxon>Eukaryota</taxon>
        <taxon>Metazoa</taxon>
        <taxon>Spiralia</taxon>
        <taxon>Lophotrochozoa</taxon>
        <taxon>Platyhelminthes</taxon>
        <taxon>Cestoda</taxon>
        <taxon>Eucestoda</taxon>
        <taxon>Diphyllobothriidea</taxon>
        <taxon>Diphyllobothriidae</taxon>
        <taxon>Dibothriocephalus</taxon>
    </lineage>
</organism>
<evidence type="ECO:0000313" key="1">
    <source>
        <dbReference type="EMBL" id="VDN12931.1"/>
    </source>
</evidence>
<reference evidence="1 2" key="1">
    <citation type="submission" date="2018-11" db="EMBL/GenBank/DDBJ databases">
        <authorList>
            <consortium name="Pathogen Informatics"/>
        </authorList>
    </citation>
    <scope>NUCLEOTIDE SEQUENCE [LARGE SCALE GENOMIC DNA]</scope>
</reference>
<sequence length="78" mass="8830">MIAAIESEDTKEIIRHQVSSLLMAHQPLEMLPKLESVALRALKSDRDIVIVLADKGRSTVVMDRTYSPQKTKNLVEDR</sequence>